<accession>A0A0G4IFT5</accession>
<dbReference type="InterPro" id="IPR032710">
    <property type="entry name" value="NTF2-like_dom_sf"/>
</dbReference>
<evidence type="ECO:0000256" key="1">
    <source>
        <dbReference type="SAM" id="MobiDB-lite"/>
    </source>
</evidence>
<protein>
    <submittedName>
        <fullName evidence="2">Uncharacterized protein</fullName>
    </submittedName>
</protein>
<sequence length="230" mass="25557">MNSYHPYMGAANWGTCRQEISSGLRTLYSLSFSGPEDPVFDLYRPDCIFEDPAACLRGREEIRVGFCLAKRFLRGKTEKFETVQFQRGMLVKIKETYTVIGSPSLSISLPGCLWVEFDDEGRIVRHLDLWHGKRLAGGLTPQPNNLAVGPGTGSTVGHASLVGGLSSSFSFSFLQRARRRVGLTSIRLAQDLMEKEAQAEKKRVRTQGGRSEKEGEIVSKLESRIQRGNG</sequence>
<dbReference type="Gene3D" id="3.10.450.50">
    <property type="match status" value="1"/>
</dbReference>
<name>A0A0G4IFT5_9ALVE</name>
<dbReference type="AlphaFoldDB" id="A0A0G4IFT5"/>
<proteinExistence type="predicted"/>
<dbReference type="SUPFAM" id="SSF54427">
    <property type="entry name" value="NTF2-like"/>
    <property type="match status" value="1"/>
</dbReference>
<dbReference type="VEuPathDB" id="CryptoDB:Cvel_14008"/>
<organism evidence="2">
    <name type="scientific">Chromera velia CCMP2878</name>
    <dbReference type="NCBI Taxonomy" id="1169474"/>
    <lineage>
        <taxon>Eukaryota</taxon>
        <taxon>Sar</taxon>
        <taxon>Alveolata</taxon>
        <taxon>Colpodellida</taxon>
        <taxon>Chromeraceae</taxon>
        <taxon>Chromera</taxon>
    </lineage>
</organism>
<evidence type="ECO:0000313" key="2">
    <source>
        <dbReference type="EMBL" id="CEM56014.1"/>
    </source>
</evidence>
<feature type="compositionally biased region" description="Basic and acidic residues" evidence="1">
    <location>
        <begin position="210"/>
        <end position="230"/>
    </location>
</feature>
<reference evidence="2" key="1">
    <citation type="submission" date="2014-11" db="EMBL/GenBank/DDBJ databases">
        <authorList>
            <person name="Otto D Thomas"/>
            <person name="Naeem Raeece"/>
        </authorList>
    </citation>
    <scope>NUCLEOTIDE SEQUENCE</scope>
</reference>
<dbReference type="PhylomeDB" id="A0A0G4IFT5"/>
<feature type="region of interest" description="Disordered" evidence="1">
    <location>
        <begin position="199"/>
        <end position="230"/>
    </location>
</feature>
<gene>
    <name evidence="2" type="ORF">Cvel_14008</name>
</gene>
<dbReference type="EMBL" id="CDMZ01005932">
    <property type="protein sequence ID" value="CEM56014.1"/>
    <property type="molecule type" value="Genomic_DNA"/>
</dbReference>